<feature type="transmembrane region" description="Helical" evidence="7">
    <location>
        <begin position="151"/>
        <end position="171"/>
    </location>
</feature>
<organism evidence="8 9">
    <name type="scientific">Tepidibacter hydrothermalis</name>
    <dbReference type="NCBI Taxonomy" id="3036126"/>
    <lineage>
        <taxon>Bacteria</taxon>
        <taxon>Bacillati</taxon>
        <taxon>Bacillota</taxon>
        <taxon>Clostridia</taxon>
        <taxon>Peptostreptococcales</taxon>
        <taxon>Peptostreptococcaceae</taxon>
        <taxon>Tepidibacter</taxon>
    </lineage>
</organism>
<dbReference type="RefSeq" id="WP_277731137.1">
    <property type="nucleotide sequence ID" value="NZ_CP120733.1"/>
</dbReference>
<name>A0ABY8E8I9_9FIRM</name>
<accession>A0ABY8E8I9</accession>
<feature type="transmembrane region" description="Helical" evidence="7">
    <location>
        <begin position="120"/>
        <end position="139"/>
    </location>
</feature>
<dbReference type="EMBL" id="CP120733">
    <property type="protein sequence ID" value="WFD09215.1"/>
    <property type="molecule type" value="Genomic_DNA"/>
</dbReference>
<keyword evidence="9" id="KW-1185">Reference proteome</keyword>
<evidence type="ECO:0000256" key="4">
    <source>
        <dbReference type="ARBA" id="ARBA00022692"/>
    </source>
</evidence>
<evidence type="ECO:0000256" key="7">
    <source>
        <dbReference type="SAM" id="Phobius"/>
    </source>
</evidence>
<feature type="transmembrane region" description="Helical" evidence="7">
    <location>
        <begin position="246"/>
        <end position="268"/>
    </location>
</feature>
<evidence type="ECO:0000313" key="9">
    <source>
        <dbReference type="Proteomes" id="UP001222800"/>
    </source>
</evidence>
<evidence type="ECO:0000256" key="5">
    <source>
        <dbReference type="ARBA" id="ARBA00022989"/>
    </source>
</evidence>
<protein>
    <submittedName>
        <fullName evidence="8">Sulfate exporter family transporter</fullName>
    </submittedName>
</protein>
<keyword evidence="6 7" id="KW-0472">Membrane</keyword>
<evidence type="ECO:0000256" key="3">
    <source>
        <dbReference type="ARBA" id="ARBA00022475"/>
    </source>
</evidence>
<keyword evidence="3" id="KW-1003">Cell membrane</keyword>
<feature type="transmembrane region" description="Helical" evidence="7">
    <location>
        <begin position="216"/>
        <end position="234"/>
    </location>
</feature>
<dbReference type="Pfam" id="PF03601">
    <property type="entry name" value="Cons_hypoth698"/>
    <property type="match status" value="1"/>
</dbReference>
<dbReference type="PANTHER" id="PTHR30106">
    <property type="entry name" value="INNER MEMBRANE PROTEIN YEIH-RELATED"/>
    <property type="match status" value="1"/>
</dbReference>
<feature type="transmembrane region" description="Helical" evidence="7">
    <location>
        <begin position="7"/>
        <end position="24"/>
    </location>
</feature>
<evidence type="ECO:0000256" key="6">
    <source>
        <dbReference type="ARBA" id="ARBA00023136"/>
    </source>
</evidence>
<reference evidence="8 9" key="1">
    <citation type="submission" date="2023-03" db="EMBL/GenBank/DDBJ databases">
        <title>Complete genome sequence of Tepidibacter sp. SWIR-1, isolated from a deep-sea hydrothermal vent.</title>
        <authorList>
            <person name="Li X."/>
        </authorList>
    </citation>
    <scope>NUCLEOTIDE SEQUENCE [LARGE SCALE GENOMIC DNA]</scope>
    <source>
        <strain evidence="8 9">SWIR-1</strain>
    </source>
</reference>
<proteinExistence type="inferred from homology"/>
<feature type="transmembrane region" description="Helical" evidence="7">
    <location>
        <begin position="274"/>
        <end position="295"/>
    </location>
</feature>
<evidence type="ECO:0000256" key="1">
    <source>
        <dbReference type="ARBA" id="ARBA00004651"/>
    </source>
</evidence>
<feature type="transmembrane region" description="Helical" evidence="7">
    <location>
        <begin position="302"/>
        <end position="324"/>
    </location>
</feature>
<comment type="subcellular location">
    <subcellularLocation>
        <location evidence="1">Cell membrane</location>
        <topology evidence="1">Multi-pass membrane protein</topology>
    </subcellularLocation>
</comment>
<evidence type="ECO:0000313" key="8">
    <source>
        <dbReference type="EMBL" id="WFD09215.1"/>
    </source>
</evidence>
<dbReference type="InterPro" id="IPR018383">
    <property type="entry name" value="UPF0324_pro"/>
</dbReference>
<feature type="transmembrane region" description="Helical" evidence="7">
    <location>
        <begin position="92"/>
        <end position="111"/>
    </location>
</feature>
<evidence type="ECO:0000256" key="2">
    <source>
        <dbReference type="ARBA" id="ARBA00007977"/>
    </source>
</evidence>
<dbReference type="Proteomes" id="UP001222800">
    <property type="component" value="Chromosome"/>
</dbReference>
<sequence>MEKIKKLLPGLLFVFLISIISMFINDGIKHIINLEALTIGIILGIIYNNTFKTSDVLKPGITFSLKTLLKWGIVLLGFKLNFRALMELGPEVVVMIILYVPSVLILSYLLGKIFKMNNKVAVLLGVGSSICGASAVVAMSSCINAEEDDSIVAVSIINFLGAIGVLVYSTIAITSGMSNLEYGVWSGISLQGVAHAIAAAFARGDQSGEIGTLVKMGRVVMLVPVSLALSYVFNRGNKESKVKFPMYILYFILAGIISSLNILSIGFINILSKLSSVFILMAMVGMGLSVNIKAIKDKGMKALIMGSLLFLIISITMHAVSIYIA</sequence>
<feature type="transmembrane region" description="Helical" evidence="7">
    <location>
        <begin position="30"/>
        <end position="47"/>
    </location>
</feature>
<dbReference type="PANTHER" id="PTHR30106:SF1">
    <property type="entry name" value="UPF0324 MEMBRANE PROTEIN FN0533"/>
    <property type="match status" value="1"/>
</dbReference>
<keyword evidence="4 7" id="KW-0812">Transmembrane</keyword>
<feature type="transmembrane region" description="Helical" evidence="7">
    <location>
        <begin position="183"/>
        <end position="204"/>
    </location>
</feature>
<gene>
    <name evidence="8" type="ORF">P4S50_12560</name>
</gene>
<comment type="similarity">
    <text evidence="2">Belongs to the UPF0324 family.</text>
</comment>
<keyword evidence="5 7" id="KW-1133">Transmembrane helix</keyword>